<dbReference type="Gene3D" id="3.40.190.10">
    <property type="entry name" value="Periplasmic binding protein-like II"/>
    <property type="match status" value="2"/>
</dbReference>
<name>A0ABQ3NAQ0_9BACI</name>
<protein>
    <submittedName>
        <fullName evidence="2">ABC transporter substrate-binding protein</fullName>
    </submittedName>
</protein>
<dbReference type="RefSeq" id="WP_191274992.1">
    <property type="nucleotide sequence ID" value="NZ_BNDS01000017.1"/>
</dbReference>
<feature type="chain" id="PRO_5045553981" evidence="1">
    <location>
        <begin position="23"/>
        <end position="539"/>
    </location>
</feature>
<reference evidence="2 3" key="1">
    <citation type="journal article" date="2022" name="Int. J. Syst. Evol. Microbiol.">
        <title>Neobacillus kokaensis sp. nov., isolated from soil.</title>
        <authorList>
            <person name="Yuki K."/>
            <person name="Matsubara H."/>
            <person name="Yamaguchi S."/>
        </authorList>
    </citation>
    <scope>NUCLEOTIDE SEQUENCE [LARGE SCALE GENOMIC DNA]</scope>
    <source>
        <strain evidence="2 3">LOB 377</strain>
    </source>
</reference>
<dbReference type="PANTHER" id="PTHR43649:SF12">
    <property type="entry name" value="DIACETYLCHITOBIOSE BINDING PROTEIN DASA"/>
    <property type="match status" value="1"/>
</dbReference>
<feature type="signal peptide" evidence="1">
    <location>
        <begin position="1"/>
        <end position="22"/>
    </location>
</feature>
<dbReference type="SUPFAM" id="SSF53850">
    <property type="entry name" value="Periplasmic binding protein-like II"/>
    <property type="match status" value="1"/>
</dbReference>
<keyword evidence="1" id="KW-0732">Signal</keyword>
<proteinExistence type="predicted"/>
<dbReference type="PANTHER" id="PTHR43649">
    <property type="entry name" value="ARABINOSE-BINDING PROTEIN-RELATED"/>
    <property type="match status" value="1"/>
</dbReference>
<dbReference type="InterPro" id="IPR050490">
    <property type="entry name" value="Bact_solute-bd_prot1"/>
</dbReference>
<accession>A0ABQ3NAQ0</accession>
<keyword evidence="3" id="KW-1185">Reference proteome</keyword>
<evidence type="ECO:0000256" key="1">
    <source>
        <dbReference type="SAM" id="SignalP"/>
    </source>
</evidence>
<dbReference type="EMBL" id="BNDS01000017">
    <property type="protein sequence ID" value="GHH99956.1"/>
    <property type="molecule type" value="Genomic_DNA"/>
</dbReference>
<evidence type="ECO:0000313" key="2">
    <source>
        <dbReference type="EMBL" id="GHH99956.1"/>
    </source>
</evidence>
<comment type="caution">
    <text evidence="2">The sequence shown here is derived from an EMBL/GenBank/DDBJ whole genome shotgun (WGS) entry which is preliminary data.</text>
</comment>
<dbReference type="PROSITE" id="PS51257">
    <property type="entry name" value="PROKAR_LIPOPROTEIN"/>
    <property type="match status" value="1"/>
</dbReference>
<sequence length="539" mass="60577">MKRKKYAASLITGALAVSVLLSGCNGSSEKTATKTDKKNIENLNKTGMPIVKKKIEMDGFAAKFFSSQDWSNLMLWKEYEKMSNIHINWETVSVDALAEKRNLMLASGDYPEILFAAALSKTDLVKYGQQGVFLPLNDLIDKYAPNFKKIMDENPIVKEGVTMADGNIYGFPTYYDPNFKGLTIGTPWIQSEWLKKLKLEEPTNWDELYDVLMKIKTEDPNGNGKADEIPLGSGYGIGPVINYLKGSVGLNNHGTSNGNIDLDPKTNKLRFQPTSNEYKELLTYLNKLWKAGLMNKDIFNPDNEKFYTNIGKDEVGVIFDVDPKVLADKDGYVGAPIVEGPHGDRLNTAIGSPLGNVGMFVVTDKNKNPEATIRWIDHFYGDEGIKMFFMGFEGVTYEEKDGKYAYTDEITKNPDGLNLDQAISKYLTWPGGYYPGVVKEQFFQGAEASPGSLANAEKAEPLTLKQDQIWPNFNFTVEESGELATLSTDLNTYVTEMTAAFISGKKSMNEWDKYVKTLEKMNLDRYMEIYEAAYKRYKK</sequence>
<evidence type="ECO:0000313" key="3">
    <source>
        <dbReference type="Proteomes" id="UP000637074"/>
    </source>
</evidence>
<gene>
    <name evidence="2" type="ORF">AM1BK_34990</name>
</gene>
<dbReference type="Proteomes" id="UP000637074">
    <property type="component" value="Unassembled WGS sequence"/>
</dbReference>
<dbReference type="InterPro" id="IPR006059">
    <property type="entry name" value="SBP"/>
</dbReference>
<dbReference type="Pfam" id="PF13416">
    <property type="entry name" value="SBP_bac_8"/>
    <property type="match status" value="1"/>
</dbReference>
<organism evidence="2 3">
    <name type="scientific">Neobacillus kokaensis</name>
    <dbReference type="NCBI Taxonomy" id="2759023"/>
    <lineage>
        <taxon>Bacteria</taxon>
        <taxon>Bacillati</taxon>
        <taxon>Bacillota</taxon>
        <taxon>Bacilli</taxon>
        <taxon>Bacillales</taxon>
        <taxon>Bacillaceae</taxon>
        <taxon>Neobacillus</taxon>
    </lineage>
</organism>